<dbReference type="PANTHER" id="PTHR30349:SF64">
    <property type="entry name" value="PROPHAGE INTEGRASE INTD-RELATED"/>
    <property type="match status" value="1"/>
</dbReference>
<dbReference type="Proteomes" id="UP000585749">
    <property type="component" value="Unassembled WGS sequence"/>
</dbReference>
<organism evidence="5 8">
    <name type="scientific">Weissella hellenica</name>
    <dbReference type="NCBI Taxonomy" id="46256"/>
    <lineage>
        <taxon>Bacteria</taxon>
        <taxon>Bacillati</taxon>
        <taxon>Bacillota</taxon>
        <taxon>Bacilli</taxon>
        <taxon>Lactobacillales</taxon>
        <taxon>Lactobacillaceae</taxon>
        <taxon>Weissella</taxon>
    </lineage>
</organism>
<sequence>MSQNNTILFHKYYQQWMSLYKEGAVRAITYTKYKQTHKQLRLLAPHLRLCDLNRQIYQDLLNRYAETHEKQTVLDFHHQVKSGILDALEEGLLTVDPTRKIVIKGTVTQHHKVKYLNQQQLTKLLAQLELGDELSLDYFFLLIAKTGLRFSEALGVTPNDFDLSRLTLSINKTWNYKSNKGGFTATKNTASIRKVPIDWQVAMQFAQLIKDLPKTQPIFITPGKKFYNETANDRLERYCKKAGIPEISIHGLRHTHASLLLYAGVSIGSVAQRLGHSNMNTTQRTYLHVIQELENADTDKIMRYLTTLM</sequence>
<dbReference type="InterPro" id="IPR002104">
    <property type="entry name" value="Integrase_catalytic"/>
</dbReference>
<feature type="domain" description="Tyr recombinase" evidence="4">
    <location>
        <begin position="111"/>
        <end position="300"/>
    </location>
</feature>
<keyword evidence="7" id="KW-1185">Reference proteome</keyword>
<keyword evidence="2" id="KW-0238">DNA-binding</keyword>
<comment type="caution">
    <text evidence="5">The sequence shown here is derived from an EMBL/GenBank/DDBJ whole genome shotgun (WGS) entry which is preliminary data.</text>
</comment>
<reference evidence="6 7" key="1">
    <citation type="submission" date="2016-08" db="EMBL/GenBank/DDBJ databases">
        <authorList>
            <person name="Varghese N."/>
            <person name="Submissions Spin"/>
        </authorList>
    </citation>
    <scope>NUCLEOTIDE SEQUENCE [LARGE SCALE GENOMIC DNA]</scope>
    <source>
        <strain evidence="6 7">R-53116</strain>
    </source>
</reference>
<dbReference type="GO" id="GO:0006310">
    <property type="term" value="P:DNA recombination"/>
    <property type="evidence" value="ECO:0007669"/>
    <property type="project" value="UniProtKB-KW"/>
</dbReference>
<evidence type="ECO:0000256" key="1">
    <source>
        <dbReference type="ARBA" id="ARBA00008857"/>
    </source>
</evidence>
<evidence type="ECO:0000313" key="5">
    <source>
        <dbReference type="EMBL" id="NKY66465.1"/>
    </source>
</evidence>
<evidence type="ECO:0000313" key="6">
    <source>
        <dbReference type="EMBL" id="SCB74111.1"/>
    </source>
</evidence>
<comment type="similarity">
    <text evidence="1">Belongs to the 'phage' integrase family.</text>
</comment>
<evidence type="ECO:0000313" key="8">
    <source>
        <dbReference type="Proteomes" id="UP000585749"/>
    </source>
</evidence>
<dbReference type="EMBL" id="JAAXPM010000001">
    <property type="protein sequence ID" value="NKY66465.1"/>
    <property type="molecule type" value="Genomic_DNA"/>
</dbReference>
<dbReference type="SUPFAM" id="SSF56349">
    <property type="entry name" value="DNA breaking-rejoining enzymes"/>
    <property type="match status" value="1"/>
</dbReference>
<dbReference type="InterPro" id="IPR050090">
    <property type="entry name" value="Tyrosine_recombinase_XerCD"/>
</dbReference>
<keyword evidence="3" id="KW-0233">DNA recombination</keyword>
<name>A0A4Y4FZ09_WEIHE</name>
<gene>
    <name evidence="6" type="ORF">GA0061075_101148</name>
    <name evidence="5" type="ORF">HF960_01950</name>
</gene>
<evidence type="ECO:0000259" key="4">
    <source>
        <dbReference type="PROSITE" id="PS51898"/>
    </source>
</evidence>
<proteinExistence type="inferred from homology"/>
<dbReference type="CDD" id="cd01189">
    <property type="entry name" value="INT_ICEBs1_C_like"/>
    <property type="match status" value="1"/>
</dbReference>
<dbReference type="InterPro" id="IPR013762">
    <property type="entry name" value="Integrase-like_cat_sf"/>
</dbReference>
<dbReference type="OrthoDB" id="9803188at2"/>
<dbReference type="GO" id="GO:0003677">
    <property type="term" value="F:DNA binding"/>
    <property type="evidence" value="ECO:0007669"/>
    <property type="project" value="UniProtKB-KW"/>
</dbReference>
<dbReference type="Gene3D" id="1.10.443.10">
    <property type="entry name" value="Intergrase catalytic core"/>
    <property type="match status" value="1"/>
</dbReference>
<dbReference type="Gene3D" id="1.10.150.130">
    <property type="match status" value="1"/>
</dbReference>
<evidence type="ECO:0000256" key="3">
    <source>
        <dbReference type="ARBA" id="ARBA00023172"/>
    </source>
</evidence>
<accession>A0A4Y4FZ09</accession>
<dbReference type="RefSeq" id="WP_074426685.1">
    <property type="nucleotide sequence ID" value="NZ_BJEG01000001.1"/>
</dbReference>
<dbReference type="EMBL" id="FMAW01000001">
    <property type="protein sequence ID" value="SCB74111.1"/>
    <property type="molecule type" value="Genomic_DNA"/>
</dbReference>
<dbReference type="Pfam" id="PF00589">
    <property type="entry name" value="Phage_integrase"/>
    <property type="match status" value="1"/>
</dbReference>
<dbReference type="PROSITE" id="PS51898">
    <property type="entry name" value="TYR_RECOMBINASE"/>
    <property type="match status" value="1"/>
</dbReference>
<evidence type="ECO:0000313" key="7">
    <source>
        <dbReference type="Proteomes" id="UP000182448"/>
    </source>
</evidence>
<evidence type="ECO:0000256" key="2">
    <source>
        <dbReference type="ARBA" id="ARBA00023125"/>
    </source>
</evidence>
<protein>
    <submittedName>
        <fullName evidence="6">Phage integrase family protein</fullName>
    </submittedName>
    <submittedName>
        <fullName evidence="5">Site-specific integrase</fullName>
    </submittedName>
</protein>
<dbReference type="GO" id="GO:0015074">
    <property type="term" value="P:DNA integration"/>
    <property type="evidence" value="ECO:0007669"/>
    <property type="project" value="InterPro"/>
</dbReference>
<reference evidence="5 8" key="2">
    <citation type="submission" date="2020-04" db="EMBL/GenBank/DDBJ databases">
        <title>MicrobeNet Type strains.</title>
        <authorList>
            <person name="Nicholson A.C."/>
        </authorList>
    </citation>
    <scope>NUCLEOTIDE SEQUENCE [LARGE SCALE GENOMIC DNA]</scope>
    <source>
        <strain evidence="5 8">CCUG 33494</strain>
    </source>
</reference>
<dbReference type="Proteomes" id="UP000182448">
    <property type="component" value="Unassembled WGS sequence"/>
</dbReference>
<dbReference type="InterPro" id="IPR011010">
    <property type="entry name" value="DNA_brk_join_enz"/>
</dbReference>
<dbReference type="PANTHER" id="PTHR30349">
    <property type="entry name" value="PHAGE INTEGRASE-RELATED"/>
    <property type="match status" value="1"/>
</dbReference>
<dbReference type="InterPro" id="IPR010998">
    <property type="entry name" value="Integrase_recombinase_N"/>
</dbReference>
<dbReference type="AlphaFoldDB" id="A0A4Y4FZ09"/>